<dbReference type="OrthoDB" id="1364128at2"/>
<dbReference type="SUPFAM" id="SSF55961">
    <property type="entry name" value="Bet v1-like"/>
    <property type="match status" value="1"/>
</dbReference>
<sequence length="191" mass="20674">MPAVSLPHRSLRHRPWPALALLVAAGAAALLSPGARAHGPTRQKVVESVTINAPAATVWALVRPFDALQAWHPAVESSRATQGNEPGSVRTVRLKGGGELEETLETWDDAQMKYSYRLKAGGAALPVTNYSATLRVSADGERCQVEWRGAFYRGYPNNDPPPDQNDEAAVRAVTGVYRAGLDQLRKQVEGR</sequence>
<dbReference type="EMBL" id="QJJS01000009">
    <property type="protein sequence ID" value="PXW95589.1"/>
    <property type="molecule type" value="Genomic_DNA"/>
</dbReference>
<dbReference type="Pfam" id="PF10604">
    <property type="entry name" value="Polyketide_cyc2"/>
    <property type="match status" value="1"/>
</dbReference>
<dbReference type="InterPro" id="IPR023393">
    <property type="entry name" value="START-like_dom_sf"/>
</dbReference>
<accession>A0A318GZF2</accession>
<dbReference type="AlphaFoldDB" id="A0A318GZF2"/>
<proteinExistence type="predicted"/>
<gene>
    <name evidence="1" type="ORF">C7444_109159</name>
</gene>
<organism evidence="1 2">
    <name type="scientific">Sphaerotilus hippei</name>
    <dbReference type="NCBI Taxonomy" id="744406"/>
    <lineage>
        <taxon>Bacteria</taxon>
        <taxon>Pseudomonadati</taxon>
        <taxon>Pseudomonadota</taxon>
        <taxon>Betaproteobacteria</taxon>
        <taxon>Burkholderiales</taxon>
        <taxon>Sphaerotilaceae</taxon>
        <taxon>Sphaerotilus</taxon>
    </lineage>
</organism>
<dbReference type="Proteomes" id="UP000247811">
    <property type="component" value="Unassembled WGS sequence"/>
</dbReference>
<evidence type="ECO:0000313" key="1">
    <source>
        <dbReference type="EMBL" id="PXW95589.1"/>
    </source>
</evidence>
<dbReference type="PANTHER" id="PTHR39332">
    <property type="entry name" value="BLL4707 PROTEIN"/>
    <property type="match status" value="1"/>
</dbReference>
<keyword evidence="2" id="KW-1185">Reference proteome</keyword>
<protein>
    <submittedName>
        <fullName evidence="1">Polyketide cyclase/dehydrase/lipid transport protein</fullName>
    </submittedName>
</protein>
<reference evidence="1 2" key="1">
    <citation type="submission" date="2018-05" db="EMBL/GenBank/DDBJ databases">
        <title>Genomic Encyclopedia of Type Strains, Phase IV (KMG-IV): sequencing the most valuable type-strain genomes for metagenomic binning, comparative biology and taxonomic classification.</title>
        <authorList>
            <person name="Goeker M."/>
        </authorList>
    </citation>
    <scope>NUCLEOTIDE SEQUENCE [LARGE SCALE GENOMIC DNA]</scope>
    <source>
        <strain evidence="1 2">DSM 566</strain>
    </source>
</reference>
<dbReference type="CDD" id="cd07821">
    <property type="entry name" value="PYR_PYL_RCAR_like"/>
    <property type="match status" value="1"/>
</dbReference>
<evidence type="ECO:0000313" key="2">
    <source>
        <dbReference type="Proteomes" id="UP000247811"/>
    </source>
</evidence>
<dbReference type="Gene3D" id="3.30.530.20">
    <property type="match status" value="1"/>
</dbReference>
<dbReference type="InterPro" id="IPR019587">
    <property type="entry name" value="Polyketide_cyclase/dehydratase"/>
</dbReference>
<dbReference type="RefSeq" id="WP_110401011.1">
    <property type="nucleotide sequence ID" value="NZ_QJJS01000009.1"/>
</dbReference>
<name>A0A318GZF2_9BURK</name>
<comment type="caution">
    <text evidence="1">The sequence shown here is derived from an EMBL/GenBank/DDBJ whole genome shotgun (WGS) entry which is preliminary data.</text>
</comment>
<dbReference type="PANTHER" id="PTHR39332:SF7">
    <property type="entry name" value="SRPBCC FAMILY PROTEIN"/>
    <property type="match status" value="1"/>
</dbReference>